<sequence length="333" mass="37667">MSLNLPKVSGKLSGISPLIIGGAVFNVQYNDDPASLPIKDLLLAGFKKGINAIDTSPYYGSSESLLGSALIQLVDEEKLITRDNYYICTKVGRIQLDEFDYSPEWIKKSITRSLRRLNTKYLDVVYLHDIEFVETEKIYTALKALMELKREGLIHYVGISGYPVNFLYHIATTVQSIPEIGPLDLVLSYCNMCLQNALLFDYYDKFMENTGIKLLNNGSILSMSLLRNQETRSFHPASETLKDCCDKLAKLLEKDYHVDLAELATRFAIRRWLKKEGKTVLGVSTLGELESAWDQYQLVLSKKLDTQDAKLIDISQSYLGGHMNETWQSGIDH</sequence>
<dbReference type="Proteomes" id="UP000662931">
    <property type="component" value="Chromosome 1"/>
</dbReference>
<evidence type="ECO:0000313" key="4">
    <source>
        <dbReference type="Proteomes" id="UP000662931"/>
    </source>
</evidence>
<keyword evidence="1" id="KW-0560">Oxidoreductase</keyword>
<keyword evidence="4" id="KW-1185">Reference proteome</keyword>
<accession>A0A875S0P4</accession>
<dbReference type="KEGG" id="bnn:FOA43_000749"/>
<dbReference type="AlphaFoldDB" id="A0A875S0P4"/>
<dbReference type="OrthoDB" id="5286008at2759"/>
<dbReference type="Gene3D" id="3.20.20.100">
    <property type="entry name" value="NADP-dependent oxidoreductase domain"/>
    <property type="match status" value="1"/>
</dbReference>
<dbReference type="PANTHER" id="PTHR42686">
    <property type="entry name" value="GH17980P-RELATED"/>
    <property type="match status" value="1"/>
</dbReference>
<proteinExistence type="predicted"/>
<dbReference type="SUPFAM" id="SSF51430">
    <property type="entry name" value="NAD(P)-linked oxidoreductase"/>
    <property type="match status" value="1"/>
</dbReference>
<dbReference type="InterPro" id="IPR036812">
    <property type="entry name" value="NAD(P)_OxRdtase_dom_sf"/>
</dbReference>
<dbReference type="InterPro" id="IPR020471">
    <property type="entry name" value="AKR"/>
</dbReference>
<dbReference type="GO" id="GO:0070485">
    <property type="term" value="P:dehydro-D-arabinono-1,4-lactone biosynthetic process"/>
    <property type="evidence" value="ECO:0007669"/>
    <property type="project" value="TreeGrafter"/>
</dbReference>
<dbReference type="GO" id="GO:0045290">
    <property type="term" value="F:D-arabinose 1-dehydrogenase [NAD(P)+] activity"/>
    <property type="evidence" value="ECO:0007669"/>
    <property type="project" value="TreeGrafter"/>
</dbReference>
<gene>
    <name evidence="3" type="ORF">FOA43_000749</name>
</gene>
<dbReference type="EMBL" id="CP064812">
    <property type="protein sequence ID" value="QPG73439.1"/>
    <property type="molecule type" value="Genomic_DNA"/>
</dbReference>
<organism evidence="3 4">
    <name type="scientific">Eeniella nana</name>
    <name type="common">Yeast</name>
    <name type="synonym">Brettanomyces nanus</name>
    <dbReference type="NCBI Taxonomy" id="13502"/>
    <lineage>
        <taxon>Eukaryota</taxon>
        <taxon>Fungi</taxon>
        <taxon>Dikarya</taxon>
        <taxon>Ascomycota</taxon>
        <taxon>Saccharomycotina</taxon>
        <taxon>Pichiomycetes</taxon>
        <taxon>Pichiales</taxon>
        <taxon>Pichiaceae</taxon>
        <taxon>Brettanomyces</taxon>
    </lineage>
</organism>
<protein>
    <recommendedName>
        <fullName evidence="2">NADP-dependent oxidoreductase domain-containing protein</fullName>
    </recommendedName>
</protein>
<evidence type="ECO:0000256" key="1">
    <source>
        <dbReference type="ARBA" id="ARBA00023002"/>
    </source>
</evidence>
<feature type="domain" description="NADP-dependent oxidoreductase" evidence="2">
    <location>
        <begin position="18"/>
        <end position="303"/>
    </location>
</feature>
<dbReference type="InterPro" id="IPR023210">
    <property type="entry name" value="NADP_OxRdtase_dom"/>
</dbReference>
<reference evidence="3" key="1">
    <citation type="submission" date="2020-10" db="EMBL/GenBank/DDBJ databases">
        <authorList>
            <person name="Roach M.J.R."/>
        </authorList>
    </citation>
    <scope>NUCLEOTIDE SEQUENCE</scope>
    <source>
        <strain evidence="3">CBS 1945</strain>
    </source>
</reference>
<evidence type="ECO:0000313" key="3">
    <source>
        <dbReference type="EMBL" id="QPG73439.1"/>
    </source>
</evidence>
<dbReference type="Pfam" id="PF00248">
    <property type="entry name" value="Aldo_ket_red"/>
    <property type="match status" value="1"/>
</dbReference>
<dbReference type="GeneID" id="62194150"/>
<dbReference type="GO" id="GO:0005829">
    <property type="term" value="C:cytosol"/>
    <property type="evidence" value="ECO:0007669"/>
    <property type="project" value="TreeGrafter"/>
</dbReference>
<name>A0A875S0P4_EENNA</name>
<dbReference type="RefSeq" id="XP_038777004.1">
    <property type="nucleotide sequence ID" value="XM_038921076.1"/>
</dbReference>
<evidence type="ECO:0000259" key="2">
    <source>
        <dbReference type="Pfam" id="PF00248"/>
    </source>
</evidence>
<dbReference type="PANTHER" id="PTHR42686:SF1">
    <property type="entry name" value="GH17980P-RELATED"/>
    <property type="match status" value="1"/>
</dbReference>